<evidence type="ECO:0000313" key="5">
    <source>
        <dbReference type="EMBL" id="SHE82308.1"/>
    </source>
</evidence>
<sequence>MSQTPIWKTIALALTADIAEGRFATGDRLPTEAQLAATHGVNRHTVRRALAELARQGLVHPRRGAGVFVSAAATDYPIGKRVRYHQNISASGKIPGKRVLSLITRAADKTEAEALNLAPGDPVHVYDGLSLADGQPIAVFQSVFPAARLPDLPEALAENGSVTRALRRCGVADYTRISTRLTARAADAVQARHLHLIEGAPVLHSVGINADPQGHPVEYGKTVFAGERVTLTLDDDHG</sequence>
<dbReference type="CDD" id="cd07377">
    <property type="entry name" value="WHTH_GntR"/>
    <property type="match status" value="1"/>
</dbReference>
<keyword evidence="3" id="KW-0804">Transcription</keyword>
<dbReference type="SMART" id="SM00866">
    <property type="entry name" value="UTRA"/>
    <property type="match status" value="1"/>
</dbReference>
<dbReference type="Proteomes" id="UP000325134">
    <property type="component" value="Unassembled WGS sequence"/>
</dbReference>
<dbReference type="Pfam" id="PF00392">
    <property type="entry name" value="GntR"/>
    <property type="match status" value="1"/>
</dbReference>
<dbReference type="SMART" id="SM00345">
    <property type="entry name" value="HTH_GNTR"/>
    <property type="match status" value="1"/>
</dbReference>
<dbReference type="GO" id="GO:0003677">
    <property type="term" value="F:DNA binding"/>
    <property type="evidence" value="ECO:0007669"/>
    <property type="project" value="UniProtKB-KW"/>
</dbReference>
<dbReference type="InterPro" id="IPR011663">
    <property type="entry name" value="UTRA"/>
</dbReference>
<dbReference type="Gene3D" id="3.40.1410.10">
    <property type="entry name" value="Chorismate lyase-like"/>
    <property type="match status" value="1"/>
</dbReference>
<evidence type="ECO:0000256" key="2">
    <source>
        <dbReference type="ARBA" id="ARBA00023125"/>
    </source>
</evidence>
<dbReference type="SUPFAM" id="SSF46785">
    <property type="entry name" value="Winged helix' DNA-binding domain"/>
    <property type="match status" value="1"/>
</dbReference>
<evidence type="ECO:0000256" key="3">
    <source>
        <dbReference type="ARBA" id="ARBA00023163"/>
    </source>
</evidence>
<dbReference type="InterPro" id="IPR050679">
    <property type="entry name" value="Bact_HTH_transcr_reg"/>
</dbReference>
<dbReference type="RefSeq" id="WP_149775592.1">
    <property type="nucleotide sequence ID" value="NZ_FQVK01000009.1"/>
</dbReference>
<dbReference type="InterPro" id="IPR012702">
    <property type="entry name" value="CP_lyase_PhnF"/>
</dbReference>
<feature type="domain" description="HTH gntR-type" evidence="4">
    <location>
        <begin position="4"/>
        <end position="72"/>
    </location>
</feature>
<dbReference type="InterPro" id="IPR000524">
    <property type="entry name" value="Tscrpt_reg_HTH_GntR"/>
</dbReference>
<dbReference type="PRINTS" id="PR00035">
    <property type="entry name" value="HTHGNTR"/>
</dbReference>
<dbReference type="PROSITE" id="PS50949">
    <property type="entry name" value="HTH_GNTR"/>
    <property type="match status" value="1"/>
</dbReference>
<name>A0A1M4WM52_9RHOB</name>
<organism evidence="5 6">
    <name type="scientific">Ruegeria intermedia</name>
    <dbReference type="NCBI Taxonomy" id="996115"/>
    <lineage>
        <taxon>Bacteria</taxon>
        <taxon>Pseudomonadati</taxon>
        <taxon>Pseudomonadota</taxon>
        <taxon>Alphaproteobacteria</taxon>
        <taxon>Rhodobacterales</taxon>
        <taxon>Roseobacteraceae</taxon>
        <taxon>Ruegeria</taxon>
    </lineage>
</organism>
<proteinExistence type="predicted"/>
<dbReference type="OrthoDB" id="9800645at2"/>
<evidence type="ECO:0000259" key="4">
    <source>
        <dbReference type="PROSITE" id="PS50949"/>
    </source>
</evidence>
<gene>
    <name evidence="5" type="ORF">SAMN05444279_10942</name>
</gene>
<dbReference type="Pfam" id="PF07702">
    <property type="entry name" value="UTRA"/>
    <property type="match status" value="1"/>
</dbReference>
<dbReference type="PANTHER" id="PTHR44846">
    <property type="entry name" value="MANNOSYL-D-GLYCERATE TRANSPORT/METABOLISM SYSTEM REPRESSOR MNGR-RELATED"/>
    <property type="match status" value="1"/>
</dbReference>
<dbReference type="InterPro" id="IPR028978">
    <property type="entry name" value="Chorismate_lyase_/UTRA_dom_sf"/>
</dbReference>
<dbReference type="GO" id="GO:0003700">
    <property type="term" value="F:DNA-binding transcription factor activity"/>
    <property type="evidence" value="ECO:0007669"/>
    <property type="project" value="InterPro"/>
</dbReference>
<dbReference type="InterPro" id="IPR036390">
    <property type="entry name" value="WH_DNA-bd_sf"/>
</dbReference>
<keyword evidence="2" id="KW-0238">DNA-binding</keyword>
<keyword evidence="6" id="KW-1185">Reference proteome</keyword>
<accession>A0A1M4WM52</accession>
<dbReference type="GO" id="GO:0045892">
    <property type="term" value="P:negative regulation of DNA-templated transcription"/>
    <property type="evidence" value="ECO:0007669"/>
    <property type="project" value="TreeGrafter"/>
</dbReference>
<keyword evidence="1" id="KW-0805">Transcription regulation</keyword>
<reference evidence="5 6" key="1">
    <citation type="submission" date="2016-11" db="EMBL/GenBank/DDBJ databases">
        <authorList>
            <person name="Varghese N."/>
            <person name="Submissions S."/>
        </authorList>
    </citation>
    <scope>NUCLEOTIDE SEQUENCE [LARGE SCALE GENOMIC DNA]</scope>
    <source>
        <strain evidence="5 6">DSM 29341</strain>
    </source>
</reference>
<dbReference type="EMBL" id="FQVK01000009">
    <property type="protein sequence ID" value="SHE82308.1"/>
    <property type="molecule type" value="Genomic_DNA"/>
</dbReference>
<dbReference type="Gene3D" id="1.10.10.10">
    <property type="entry name" value="Winged helix-like DNA-binding domain superfamily/Winged helix DNA-binding domain"/>
    <property type="match status" value="1"/>
</dbReference>
<dbReference type="AlphaFoldDB" id="A0A1M4WM52"/>
<evidence type="ECO:0000256" key="1">
    <source>
        <dbReference type="ARBA" id="ARBA00023015"/>
    </source>
</evidence>
<evidence type="ECO:0000313" key="6">
    <source>
        <dbReference type="Proteomes" id="UP000325134"/>
    </source>
</evidence>
<dbReference type="SUPFAM" id="SSF64288">
    <property type="entry name" value="Chorismate lyase-like"/>
    <property type="match status" value="1"/>
</dbReference>
<dbReference type="PANTHER" id="PTHR44846:SF1">
    <property type="entry name" value="MANNOSYL-D-GLYCERATE TRANSPORT_METABOLISM SYSTEM REPRESSOR MNGR-RELATED"/>
    <property type="match status" value="1"/>
</dbReference>
<protein>
    <submittedName>
        <fullName evidence="5">Transcriptional regulator, GntR family</fullName>
    </submittedName>
</protein>
<dbReference type="InterPro" id="IPR036388">
    <property type="entry name" value="WH-like_DNA-bd_sf"/>
</dbReference>
<dbReference type="NCBIfam" id="TIGR02325">
    <property type="entry name" value="C_P_lyase_phnF"/>
    <property type="match status" value="1"/>
</dbReference>